<reference evidence="2" key="1">
    <citation type="submission" date="2015-10" db="EMBL/GenBank/DDBJ databases">
        <authorList>
            <person name="Gilbert D.G."/>
        </authorList>
    </citation>
    <scope>NUCLEOTIDE SEQUENCE</scope>
</reference>
<name>A0A170QBA5_9ZZZZ</name>
<feature type="region of interest" description="Disordered" evidence="1">
    <location>
        <begin position="28"/>
        <end position="52"/>
    </location>
</feature>
<gene>
    <name evidence="2" type="ORF">MGWOODY_Clf2135</name>
</gene>
<dbReference type="Gene3D" id="1.20.1290.10">
    <property type="entry name" value="AhpD-like"/>
    <property type="match status" value="1"/>
</dbReference>
<feature type="compositionally biased region" description="Polar residues" evidence="1">
    <location>
        <begin position="31"/>
        <end position="41"/>
    </location>
</feature>
<dbReference type="AlphaFoldDB" id="A0A170QBA5"/>
<dbReference type="SUPFAM" id="SSF69118">
    <property type="entry name" value="AhpD-like"/>
    <property type="match status" value="1"/>
</dbReference>
<accession>A0A170QBA5</accession>
<sequence>MPWIDVIKEDSARGELKAVYKKLREQRAGETINQARNNSASGPPITPPTLHSLNPKAMWHTAELMWEIMRGESGLTTAQREMIATVTSSTLNCRF</sequence>
<organism evidence="2">
    <name type="scientific">hydrothermal vent metagenome</name>
    <dbReference type="NCBI Taxonomy" id="652676"/>
    <lineage>
        <taxon>unclassified sequences</taxon>
        <taxon>metagenomes</taxon>
        <taxon>ecological metagenomes</taxon>
    </lineage>
</organism>
<proteinExistence type="predicted"/>
<evidence type="ECO:0000256" key="1">
    <source>
        <dbReference type="SAM" id="MobiDB-lite"/>
    </source>
</evidence>
<dbReference type="InterPro" id="IPR029032">
    <property type="entry name" value="AhpD-like"/>
</dbReference>
<dbReference type="EMBL" id="FAXA01000450">
    <property type="protein sequence ID" value="CUV03677.1"/>
    <property type="molecule type" value="Genomic_DNA"/>
</dbReference>
<protein>
    <submittedName>
        <fullName evidence="2">Uncharacterized protein</fullName>
    </submittedName>
</protein>
<evidence type="ECO:0000313" key="2">
    <source>
        <dbReference type="EMBL" id="CUV03677.1"/>
    </source>
</evidence>